<dbReference type="EMBL" id="JADCUA010000007">
    <property type="protein sequence ID" value="KAH9838491.1"/>
    <property type="molecule type" value="Genomic_DNA"/>
</dbReference>
<evidence type="ECO:0000259" key="4">
    <source>
        <dbReference type="PROSITE" id="PS50010"/>
    </source>
</evidence>
<dbReference type="SMART" id="SM00036">
    <property type="entry name" value="CNH"/>
    <property type="match status" value="1"/>
</dbReference>
<feature type="compositionally biased region" description="Low complexity" evidence="2">
    <location>
        <begin position="130"/>
        <end position="146"/>
    </location>
</feature>
<evidence type="ECO:0000259" key="5">
    <source>
        <dbReference type="PROSITE" id="PS50219"/>
    </source>
</evidence>
<dbReference type="InterPro" id="IPR001180">
    <property type="entry name" value="CNH_dom"/>
</dbReference>
<protein>
    <recommendedName>
        <fullName evidence="8">Rho1 guanine nucleotide exchange factor 1</fullName>
    </recommendedName>
</protein>
<feature type="domain" description="DH" evidence="4">
    <location>
        <begin position="201"/>
        <end position="390"/>
    </location>
</feature>
<dbReference type="InterPro" id="IPR001849">
    <property type="entry name" value="PH_domain"/>
</dbReference>
<dbReference type="PANTHER" id="PTHR46572">
    <property type="entry name" value="RHO1 GDP-GTP EXCHANGE PROTEIN 1-RELATED"/>
    <property type="match status" value="1"/>
</dbReference>
<feature type="domain" description="PH" evidence="3">
    <location>
        <begin position="425"/>
        <end position="558"/>
    </location>
</feature>
<evidence type="ECO:0000313" key="6">
    <source>
        <dbReference type="EMBL" id="KAH9838491.1"/>
    </source>
</evidence>
<evidence type="ECO:0000256" key="1">
    <source>
        <dbReference type="ARBA" id="ARBA00022658"/>
    </source>
</evidence>
<dbReference type="InterPro" id="IPR035899">
    <property type="entry name" value="DBL_dom_sf"/>
</dbReference>
<evidence type="ECO:0000256" key="2">
    <source>
        <dbReference type="SAM" id="MobiDB-lite"/>
    </source>
</evidence>
<dbReference type="PROSITE" id="PS50003">
    <property type="entry name" value="PH_DOMAIN"/>
    <property type="match status" value="1"/>
</dbReference>
<dbReference type="SMART" id="SM00233">
    <property type="entry name" value="PH"/>
    <property type="match status" value="1"/>
</dbReference>
<dbReference type="PROSITE" id="PS50219">
    <property type="entry name" value="CNH"/>
    <property type="match status" value="1"/>
</dbReference>
<feature type="compositionally biased region" description="Polar residues" evidence="2">
    <location>
        <begin position="30"/>
        <end position="39"/>
    </location>
</feature>
<dbReference type="Proteomes" id="UP000814176">
    <property type="component" value="Unassembled WGS sequence"/>
</dbReference>
<dbReference type="InterPro" id="IPR052233">
    <property type="entry name" value="Rho-type_GEFs"/>
</dbReference>
<name>A0ABQ8KK80_9APHY</name>
<accession>A0ABQ8KK80</accession>
<dbReference type="Gene3D" id="2.30.29.30">
    <property type="entry name" value="Pleckstrin-homology domain (PH domain)/Phosphotyrosine-binding domain (PTB)"/>
    <property type="match status" value="1"/>
</dbReference>
<dbReference type="SUPFAM" id="SSF50729">
    <property type="entry name" value="PH domain-like"/>
    <property type="match status" value="1"/>
</dbReference>
<evidence type="ECO:0000259" key="3">
    <source>
        <dbReference type="PROSITE" id="PS50003"/>
    </source>
</evidence>
<feature type="compositionally biased region" description="Pro residues" evidence="2">
    <location>
        <begin position="14"/>
        <end position="24"/>
    </location>
</feature>
<feature type="region of interest" description="Disordered" evidence="2">
    <location>
        <begin position="1"/>
        <end position="158"/>
    </location>
</feature>
<feature type="compositionally biased region" description="Low complexity" evidence="2">
    <location>
        <begin position="40"/>
        <end position="59"/>
    </location>
</feature>
<sequence>MARRPHPHVAIPPGAAPPTNPSPTSPWSSYLLQSSTHDPSTSSIYTDSGYSGYSGYTPSQISPLAPRISLDAPSRPASRASSYTEQEAGRIRFPEPQLYRSSSQRASLRPGPSLAHRATRSELTVSPTQRSSRPPSFVSTSSTSSPEFAPTELSEELSGLTLESEEDLRRFQAGELPENDQEWYKLVPPSAREVLDKGEVTRQSILFEIIKSERDYVNDLTLVKEVFIEPLLNTSPVPHHRLQGFVKEVFYNLDEIREQHERMLGALFQKQREFHPLIDSVAEIVMKHVLQFMSPYEDYIKHYPIAGARHRAEMKRNSRYQYFTQQCMHDPRVRKRDLITFLSRPVTRLPRLCLLLDNAKEHTAPDHPDQETLPIILEILKTFVKSTQPGIAAAEDKVKFWELCESLSYQKGEILDLDLYDEKRTLVYSGPLGRRWNEKMSQLEVPTYRWIDLHVALLDNYLLLLKPENRPGGVTKRSVVSRPIPLEYLRLGSFSDPPEKRKEQVDDGALFHFRSNYRDVWPFTIYHAYEKSRRRYTLFANSETVRERWRCALTDALAVRNAQQESNMWFAPHTVHERFFRYSESFVPPAGNLTGKITAVAPMTSGGKSFLVVGCASGVYAGLRSEFDYTKVLHLSNPTSMVALPELNKLLILSDHYLYAYSLDLVARATAGQSTTEALETTRQVIAGHDGSVLFFRAGKIGNRNMIMYASKRILQVFFYAIEIVSTGDGPISPRRSISNSHSGAPSNYRPFGEPIPIPKDSHDFTALHTRIGVCHDRGITIVDPTNPSASGTNPAVIPKFGGADSSPPLYALKSRCQDAKPLGLVRCLNEEILVVYDEVGCYIDKHGVPSRSAGYLRWEAKASAFAHRGDHILLFSPEFIEVRTVQTGKLVQVVDFPDVRLAYQGLLPTDRTVLVACRGRSERGVVIDKIVELVETSEITTPRASAVSIPGLWDEWDM</sequence>
<reference evidence="6 7" key="1">
    <citation type="journal article" date="2021" name="Environ. Microbiol.">
        <title>Gene family expansions and transcriptome signatures uncover fungal adaptations to wood decay.</title>
        <authorList>
            <person name="Hage H."/>
            <person name="Miyauchi S."/>
            <person name="Viragh M."/>
            <person name="Drula E."/>
            <person name="Min B."/>
            <person name="Chaduli D."/>
            <person name="Navarro D."/>
            <person name="Favel A."/>
            <person name="Norest M."/>
            <person name="Lesage-Meessen L."/>
            <person name="Balint B."/>
            <person name="Merenyi Z."/>
            <person name="de Eugenio L."/>
            <person name="Morin E."/>
            <person name="Martinez A.T."/>
            <person name="Baldrian P."/>
            <person name="Stursova M."/>
            <person name="Martinez M.J."/>
            <person name="Novotny C."/>
            <person name="Magnuson J.K."/>
            <person name="Spatafora J.W."/>
            <person name="Maurice S."/>
            <person name="Pangilinan J."/>
            <person name="Andreopoulos W."/>
            <person name="LaButti K."/>
            <person name="Hundley H."/>
            <person name="Na H."/>
            <person name="Kuo A."/>
            <person name="Barry K."/>
            <person name="Lipzen A."/>
            <person name="Henrissat B."/>
            <person name="Riley R."/>
            <person name="Ahrendt S."/>
            <person name="Nagy L.G."/>
            <person name="Grigoriev I.V."/>
            <person name="Martin F."/>
            <person name="Rosso M.N."/>
        </authorList>
    </citation>
    <scope>NUCLEOTIDE SEQUENCE [LARGE SCALE GENOMIC DNA]</scope>
    <source>
        <strain evidence="6 7">CIRM-BRFM 1785</strain>
    </source>
</reference>
<feature type="compositionally biased region" description="Low complexity" evidence="2">
    <location>
        <begin position="72"/>
        <end position="82"/>
    </location>
</feature>
<dbReference type="Gene3D" id="1.20.900.10">
    <property type="entry name" value="Dbl homology (DH) domain"/>
    <property type="match status" value="1"/>
</dbReference>
<keyword evidence="1" id="KW-0344">Guanine-nucleotide releasing factor</keyword>
<evidence type="ECO:0000313" key="7">
    <source>
        <dbReference type="Proteomes" id="UP000814176"/>
    </source>
</evidence>
<dbReference type="InterPro" id="IPR000219">
    <property type="entry name" value="DH_dom"/>
</dbReference>
<dbReference type="InterPro" id="IPR011993">
    <property type="entry name" value="PH-like_dom_sf"/>
</dbReference>
<dbReference type="CDD" id="cd00160">
    <property type="entry name" value="RhoGEF"/>
    <property type="match status" value="1"/>
</dbReference>
<organism evidence="6 7">
    <name type="scientific">Rhodofomes roseus</name>
    <dbReference type="NCBI Taxonomy" id="34475"/>
    <lineage>
        <taxon>Eukaryota</taxon>
        <taxon>Fungi</taxon>
        <taxon>Dikarya</taxon>
        <taxon>Basidiomycota</taxon>
        <taxon>Agaricomycotina</taxon>
        <taxon>Agaricomycetes</taxon>
        <taxon>Polyporales</taxon>
        <taxon>Rhodofomes</taxon>
    </lineage>
</organism>
<dbReference type="Pfam" id="PF00621">
    <property type="entry name" value="RhoGEF"/>
    <property type="match status" value="1"/>
</dbReference>
<keyword evidence="7" id="KW-1185">Reference proteome</keyword>
<feature type="domain" description="CNH" evidence="5">
    <location>
        <begin position="594"/>
        <end position="910"/>
    </location>
</feature>
<dbReference type="GeneID" id="72004052"/>
<gene>
    <name evidence="6" type="ORF">C8Q71DRAFT_751529</name>
</gene>
<dbReference type="Pfam" id="PF00780">
    <property type="entry name" value="CNH"/>
    <property type="match status" value="1"/>
</dbReference>
<dbReference type="RefSeq" id="XP_047780406.1">
    <property type="nucleotide sequence ID" value="XM_047923320.1"/>
</dbReference>
<dbReference type="PANTHER" id="PTHR46572:SF1">
    <property type="entry name" value="RHO1 GUANINE NUCLEOTIDE EXCHANGE FACTOR TUS1"/>
    <property type="match status" value="1"/>
</dbReference>
<evidence type="ECO:0008006" key="8">
    <source>
        <dbReference type="Google" id="ProtNLM"/>
    </source>
</evidence>
<dbReference type="PROSITE" id="PS50010">
    <property type="entry name" value="DH_2"/>
    <property type="match status" value="1"/>
</dbReference>
<comment type="caution">
    <text evidence="6">The sequence shown here is derived from an EMBL/GenBank/DDBJ whole genome shotgun (WGS) entry which is preliminary data.</text>
</comment>
<dbReference type="SMART" id="SM00325">
    <property type="entry name" value="RhoGEF"/>
    <property type="match status" value="1"/>
</dbReference>
<proteinExistence type="predicted"/>
<dbReference type="SUPFAM" id="SSF48065">
    <property type="entry name" value="DBL homology domain (DH-domain)"/>
    <property type="match status" value="1"/>
</dbReference>